<dbReference type="PANTHER" id="PTHR24113:SF12">
    <property type="entry name" value="RAN GTPASE-ACTIVATING PROTEIN 1"/>
    <property type="match status" value="1"/>
</dbReference>
<dbReference type="AlphaFoldDB" id="A0A0L0FVM7"/>
<organism evidence="4 5">
    <name type="scientific">Sphaeroforma arctica JP610</name>
    <dbReference type="NCBI Taxonomy" id="667725"/>
    <lineage>
        <taxon>Eukaryota</taxon>
        <taxon>Ichthyosporea</taxon>
        <taxon>Ichthyophonida</taxon>
        <taxon>Sphaeroforma</taxon>
    </lineage>
</organism>
<keyword evidence="2" id="KW-0433">Leucine-rich repeat</keyword>
<name>A0A0L0FVM7_9EUKA</name>
<sequence length="352" mass="38504">MADESDPGFCYSVDTFGKKLDFKKDEDVQKVVEEIKACKNLTSIRLSNTSVSIEAAKAIADAIAEHYEIEIANFSDCFTGRLLTEIPQAVASFGEALMNKQNLKVIDFSDNAFGPVGARAVHKLISHNINLEELRFVNNGLGTQGGQMMASAIETACDNAEEAGRDYGLKTFKAGRNRLEDLAATELAESFKMCPHLKEVAMPQNGTTKVGFVALFAAFAGKDMEIINMNDNTATEVGAKAVAEAIRTMKNLQKIDLGDCMLREEGCIAVCEAIQQSGNTGLKSIDMAFADIEEEQAENVADAMALMLRTQTELESFRISGNEMEDDEVLERLYAVLDTTVGREVLVYEDEE</sequence>
<accession>A0A0L0FVM7</accession>
<dbReference type="GO" id="GO:0031267">
    <property type="term" value="F:small GTPase binding"/>
    <property type="evidence" value="ECO:0007669"/>
    <property type="project" value="TreeGrafter"/>
</dbReference>
<dbReference type="SUPFAM" id="SSF52047">
    <property type="entry name" value="RNI-like"/>
    <property type="match status" value="1"/>
</dbReference>
<dbReference type="SMART" id="SM00368">
    <property type="entry name" value="LRR_RI"/>
    <property type="match status" value="5"/>
</dbReference>
<dbReference type="GO" id="GO:0006913">
    <property type="term" value="P:nucleocytoplasmic transport"/>
    <property type="evidence" value="ECO:0007669"/>
    <property type="project" value="TreeGrafter"/>
</dbReference>
<gene>
    <name evidence="4" type="ORF">SARC_07045</name>
</gene>
<evidence type="ECO:0000313" key="5">
    <source>
        <dbReference type="Proteomes" id="UP000054560"/>
    </source>
</evidence>
<protein>
    <recommendedName>
        <fullName evidence="6">Ran GTPase-activating protein 1</fullName>
    </recommendedName>
</protein>
<dbReference type="eggNOG" id="KOG1909">
    <property type="taxonomic scope" value="Eukaryota"/>
</dbReference>
<proteinExistence type="predicted"/>
<dbReference type="InterPro" id="IPR001611">
    <property type="entry name" value="Leu-rich_rpt"/>
</dbReference>
<dbReference type="GO" id="GO:0048471">
    <property type="term" value="C:perinuclear region of cytoplasm"/>
    <property type="evidence" value="ECO:0007669"/>
    <property type="project" value="TreeGrafter"/>
</dbReference>
<dbReference type="OrthoDB" id="184583at2759"/>
<dbReference type="Pfam" id="PF13516">
    <property type="entry name" value="LRR_6"/>
    <property type="match status" value="2"/>
</dbReference>
<dbReference type="EMBL" id="KQ242131">
    <property type="protein sequence ID" value="KNC80591.1"/>
    <property type="molecule type" value="Genomic_DNA"/>
</dbReference>
<keyword evidence="5" id="KW-1185">Reference proteome</keyword>
<dbReference type="PANTHER" id="PTHR24113">
    <property type="entry name" value="RAN GTPASE-ACTIVATING PROTEIN 1"/>
    <property type="match status" value="1"/>
</dbReference>
<keyword evidence="3" id="KW-0677">Repeat</keyword>
<dbReference type="InterPro" id="IPR032675">
    <property type="entry name" value="LRR_dom_sf"/>
</dbReference>
<evidence type="ECO:0000256" key="1">
    <source>
        <dbReference type="ARBA" id="ARBA00022468"/>
    </source>
</evidence>
<dbReference type="RefSeq" id="XP_014154493.1">
    <property type="nucleotide sequence ID" value="XM_014299018.1"/>
</dbReference>
<evidence type="ECO:0008006" key="6">
    <source>
        <dbReference type="Google" id="ProtNLM"/>
    </source>
</evidence>
<evidence type="ECO:0000256" key="3">
    <source>
        <dbReference type="ARBA" id="ARBA00022737"/>
    </source>
</evidence>
<reference evidence="4 5" key="1">
    <citation type="submission" date="2011-02" db="EMBL/GenBank/DDBJ databases">
        <title>The Genome Sequence of Sphaeroforma arctica JP610.</title>
        <authorList>
            <consortium name="The Broad Institute Genome Sequencing Platform"/>
            <person name="Russ C."/>
            <person name="Cuomo C."/>
            <person name="Young S.K."/>
            <person name="Zeng Q."/>
            <person name="Gargeya S."/>
            <person name="Alvarado L."/>
            <person name="Berlin A."/>
            <person name="Chapman S.B."/>
            <person name="Chen Z."/>
            <person name="Freedman E."/>
            <person name="Gellesch M."/>
            <person name="Goldberg J."/>
            <person name="Griggs A."/>
            <person name="Gujja S."/>
            <person name="Heilman E."/>
            <person name="Heiman D."/>
            <person name="Howarth C."/>
            <person name="Mehta T."/>
            <person name="Neiman D."/>
            <person name="Pearson M."/>
            <person name="Roberts A."/>
            <person name="Saif S."/>
            <person name="Shea T."/>
            <person name="Shenoy N."/>
            <person name="Sisk P."/>
            <person name="Stolte C."/>
            <person name="Sykes S."/>
            <person name="White J."/>
            <person name="Yandava C."/>
            <person name="Burger G."/>
            <person name="Gray M.W."/>
            <person name="Holland P.W.H."/>
            <person name="King N."/>
            <person name="Lang F.B.F."/>
            <person name="Roger A.J."/>
            <person name="Ruiz-Trillo I."/>
            <person name="Haas B."/>
            <person name="Nusbaum C."/>
            <person name="Birren B."/>
        </authorList>
    </citation>
    <scope>NUCLEOTIDE SEQUENCE [LARGE SCALE GENOMIC DNA]</scope>
    <source>
        <strain evidence="4 5">JP610</strain>
    </source>
</reference>
<dbReference type="GeneID" id="25907549"/>
<evidence type="ECO:0000256" key="2">
    <source>
        <dbReference type="ARBA" id="ARBA00022614"/>
    </source>
</evidence>
<dbReference type="GO" id="GO:0005096">
    <property type="term" value="F:GTPase activator activity"/>
    <property type="evidence" value="ECO:0007669"/>
    <property type="project" value="UniProtKB-KW"/>
</dbReference>
<dbReference type="GO" id="GO:0005634">
    <property type="term" value="C:nucleus"/>
    <property type="evidence" value="ECO:0007669"/>
    <property type="project" value="TreeGrafter"/>
</dbReference>
<dbReference type="Gene3D" id="3.80.10.10">
    <property type="entry name" value="Ribonuclease Inhibitor"/>
    <property type="match status" value="1"/>
</dbReference>
<dbReference type="Proteomes" id="UP000054560">
    <property type="component" value="Unassembled WGS sequence"/>
</dbReference>
<keyword evidence="1" id="KW-0343">GTPase activation</keyword>
<dbReference type="GO" id="GO:0005829">
    <property type="term" value="C:cytosol"/>
    <property type="evidence" value="ECO:0007669"/>
    <property type="project" value="TreeGrafter"/>
</dbReference>
<dbReference type="InterPro" id="IPR027038">
    <property type="entry name" value="RanGap"/>
</dbReference>
<dbReference type="STRING" id="667725.A0A0L0FVM7"/>
<evidence type="ECO:0000313" key="4">
    <source>
        <dbReference type="EMBL" id="KNC80591.1"/>
    </source>
</evidence>